<sequence length="65" mass="7057">MVGHIAQTGQIVATDFKAGNVLPNTDNLSFIKICQNALPKGTNIKKLRIDAAGYQASIIDYRILL</sequence>
<comment type="caution">
    <text evidence="1">The sequence shown here is derived from an EMBL/GenBank/DDBJ whole genome shotgun (WGS) entry which is preliminary data.</text>
</comment>
<keyword evidence="2" id="KW-1185">Reference proteome</keyword>
<evidence type="ECO:0000313" key="2">
    <source>
        <dbReference type="Proteomes" id="UP000626656"/>
    </source>
</evidence>
<proteinExistence type="predicted"/>
<protein>
    <submittedName>
        <fullName evidence="1">Uncharacterized protein</fullName>
    </submittedName>
</protein>
<dbReference type="RefSeq" id="WP_202784773.1">
    <property type="nucleotide sequence ID" value="NZ_CAHJWF010000610.1"/>
</dbReference>
<organism evidence="1 2">
    <name type="scientific">Bathymodiolus thermophilus thioautotrophic gill symbiont</name>
    <dbReference type="NCBI Taxonomy" id="2360"/>
    <lineage>
        <taxon>Bacteria</taxon>
        <taxon>Pseudomonadati</taxon>
        <taxon>Pseudomonadota</taxon>
        <taxon>Gammaproteobacteria</taxon>
        <taxon>sulfur-oxidizing symbionts</taxon>
    </lineage>
</organism>
<name>A0ABM8MC95_9GAMM</name>
<gene>
    <name evidence="1" type="ORF">AZO1586I_2685</name>
</gene>
<dbReference type="Proteomes" id="UP000626656">
    <property type="component" value="Unassembled WGS sequence"/>
</dbReference>
<accession>A0ABM8MC95</accession>
<evidence type="ECO:0000313" key="1">
    <source>
        <dbReference type="EMBL" id="CAB5508410.1"/>
    </source>
</evidence>
<reference evidence="1 2" key="1">
    <citation type="submission" date="2020-05" db="EMBL/GenBank/DDBJ databases">
        <authorList>
            <person name="Petersen J."/>
            <person name="Sayavedra L."/>
        </authorList>
    </citation>
    <scope>NUCLEOTIDE SEQUENCE [LARGE SCALE GENOMIC DNA]</scope>
    <source>
        <strain evidence="1">B azoricus SOX ET2 1586I</strain>
    </source>
</reference>
<dbReference type="EMBL" id="CAHJWF010000610">
    <property type="protein sequence ID" value="CAB5508410.1"/>
    <property type="molecule type" value="Genomic_DNA"/>
</dbReference>